<dbReference type="EC" id="2.7.13.3" evidence="2"/>
<dbReference type="SMART" id="SM00065">
    <property type="entry name" value="GAF"/>
    <property type="match status" value="1"/>
</dbReference>
<feature type="domain" description="Phytochrome chromophore attachment site" evidence="14">
    <location>
        <begin position="144"/>
        <end position="301"/>
    </location>
</feature>
<dbReference type="OrthoDB" id="136506at2"/>
<dbReference type="Pfam" id="PF01590">
    <property type="entry name" value="GAF"/>
    <property type="match status" value="1"/>
</dbReference>
<dbReference type="Gene3D" id="3.30.565.10">
    <property type="entry name" value="Histidine kinase-like ATPase, C-terminal domain"/>
    <property type="match status" value="1"/>
</dbReference>
<dbReference type="GO" id="GO:0004673">
    <property type="term" value="F:protein histidine kinase activity"/>
    <property type="evidence" value="ECO:0007669"/>
    <property type="project" value="UniProtKB-EC"/>
</dbReference>
<evidence type="ECO:0000256" key="1">
    <source>
        <dbReference type="ARBA" id="ARBA00000085"/>
    </source>
</evidence>
<dbReference type="InterPro" id="IPR016132">
    <property type="entry name" value="Phyto_chromo_attachment"/>
</dbReference>
<comment type="caution">
    <text evidence="16">The sequence shown here is derived from an EMBL/GenBank/DDBJ whole genome shotgun (WGS) entry which is preliminary data.</text>
</comment>
<evidence type="ECO:0000313" key="17">
    <source>
        <dbReference type="Proteomes" id="UP000027647"/>
    </source>
</evidence>
<dbReference type="RefSeq" id="WP_034961070.1">
    <property type="nucleotide sequence ID" value="NZ_JMIW01000006.1"/>
</dbReference>
<dbReference type="Gene3D" id="3.30.450.270">
    <property type="match status" value="1"/>
</dbReference>
<evidence type="ECO:0000256" key="11">
    <source>
        <dbReference type="ARBA" id="ARBA00023170"/>
    </source>
</evidence>
<dbReference type="InterPro" id="IPR011006">
    <property type="entry name" value="CheY-like_superfamily"/>
</dbReference>
<dbReference type="PROSITE" id="PS50046">
    <property type="entry name" value="PHYTOCHROME_2"/>
    <property type="match status" value="1"/>
</dbReference>
<dbReference type="InterPro" id="IPR029016">
    <property type="entry name" value="GAF-like_dom_sf"/>
</dbReference>
<dbReference type="InterPro" id="IPR013515">
    <property type="entry name" value="Phytochrome_cen-reg"/>
</dbReference>
<dbReference type="Pfam" id="PF07536">
    <property type="entry name" value="HWE_HK"/>
    <property type="match status" value="1"/>
</dbReference>
<evidence type="ECO:0000256" key="8">
    <source>
        <dbReference type="ARBA" id="ARBA00022777"/>
    </source>
</evidence>
<keyword evidence="4 12" id="KW-0597">Phosphoprotein</keyword>
<accession>A0A074M3L2</accession>
<dbReference type="Gene3D" id="3.30.450.20">
    <property type="entry name" value="PAS domain"/>
    <property type="match status" value="1"/>
</dbReference>
<evidence type="ECO:0000256" key="6">
    <source>
        <dbReference type="ARBA" id="ARBA00022679"/>
    </source>
</evidence>
<dbReference type="SUPFAM" id="SSF55785">
    <property type="entry name" value="PYP-like sensor domain (PAS domain)"/>
    <property type="match status" value="1"/>
</dbReference>
<dbReference type="GO" id="GO:0000160">
    <property type="term" value="P:phosphorelay signal transduction system"/>
    <property type="evidence" value="ECO:0007669"/>
    <property type="project" value="InterPro"/>
</dbReference>
<dbReference type="GO" id="GO:0005524">
    <property type="term" value="F:ATP binding"/>
    <property type="evidence" value="ECO:0007669"/>
    <property type="project" value="UniProtKB-KW"/>
</dbReference>
<dbReference type="EMBL" id="JMIW01000006">
    <property type="protein sequence ID" value="KEO89191.1"/>
    <property type="molecule type" value="Genomic_DNA"/>
</dbReference>
<evidence type="ECO:0000256" key="13">
    <source>
        <dbReference type="SAM" id="MobiDB-lite"/>
    </source>
</evidence>
<comment type="catalytic activity">
    <reaction evidence="1">
        <text>ATP + protein L-histidine = ADP + protein N-phospho-L-histidine.</text>
        <dbReference type="EC" id="2.7.13.3"/>
    </reaction>
</comment>
<feature type="modified residue" description="4-aspartylphosphate" evidence="12">
    <location>
        <position position="789"/>
    </location>
</feature>
<keyword evidence="10" id="KW-0157">Chromophore</keyword>
<dbReference type="Pfam" id="PF00072">
    <property type="entry name" value="Response_reg"/>
    <property type="match status" value="1"/>
</dbReference>
<protein>
    <recommendedName>
        <fullName evidence="2">histidine kinase</fullName>
        <ecNumber evidence="2">2.7.13.3</ecNumber>
    </recommendedName>
</protein>
<evidence type="ECO:0000256" key="10">
    <source>
        <dbReference type="ARBA" id="ARBA00022991"/>
    </source>
</evidence>
<evidence type="ECO:0000256" key="4">
    <source>
        <dbReference type="ARBA" id="ARBA00022553"/>
    </source>
</evidence>
<keyword evidence="11" id="KW-0675">Receptor</keyword>
<evidence type="ECO:0000256" key="9">
    <source>
        <dbReference type="ARBA" id="ARBA00022840"/>
    </source>
</evidence>
<dbReference type="Gene3D" id="3.30.450.40">
    <property type="match status" value="1"/>
</dbReference>
<dbReference type="STRING" id="1044.EH31_14250"/>
<keyword evidence="6" id="KW-0808">Transferase</keyword>
<evidence type="ECO:0000256" key="5">
    <source>
        <dbReference type="ARBA" id="ARBA00022606"/>
    </source>
</evidence>
<evidence type="ECO:0000259" key="14">
    <source>
        <dbReference type="PROSITE" id="PS50046"/>
    </source>
</evidence>
<dbReference type="InterPro" id="IPR003018">
    <property type="entry name" value="GAF"/>
</dbReference>
<dbReference type="PANTHER" id="PTHR41523">
    <property type="entry name" value="TWO-COMPONENT SYSTEM SENSOR PROTEIN"/>
    <property type="match status" value="1"/>
</dbReference>
<dbReference type="Proteomes" id="UP000027647">
    <property type="component" value="Unassembled WGS sequence"/>
</dbReference>
<reference evidence="16 17" key="1">
    <citation type="submission" date="2014-04" db="EMBL/GenBank/DDBJ databases">
        <title>A comprehensive comparison of genomes of Erythrobacter spp. strains.</title>
        <authorList>
            <person name="Zheng Q."/>
        </authorList>
    </citation>
    <scope>NUCLEOTIDE SEQUENCE [LARGE SCALE GENOMIC DNA]</scope>
    <source>
        <strain evidence="16 17">DSM 6997</strain>
    </source>
</reference>
<dbReference type="Pfam" id="PF00360">
    <property type="entry name" value="PHY"/>
    <property type="match status" value="1"/>
</dbReference>
<dbReference type="PROSITE" id="PS50110">
    <property type="entry name" value="RESPONSE_REGULATORY"/>
    <property type="match status" value="1"/>
</dbReference>
<keyword evidence="8 16" id="KW-0418">Kinase</keyword>
<dbReference type="eggNOG" id="COG0784">
    <property type="taxonomic scope" value="Bacteria"/>
</dbReference>
<dbReference type="PRINTS" id="PR01033">
    <property type="entry name" value="PHYTOCHROME"/>
</dbReference>
<dbReference type="PANTHER" id="PTHR41523:SF8">
    <property type="entry name" value="ETHYLENE RESPONSE SENSOR PROTEIN"/>
    <property type="match status" value="1"/>
</dbReference>
<dbReference type="SMART" id="SM00911">
    <property type="entry name" value="HWE_HK"/>
    <property type="match status" value="1"/>
</dbReference>
<evidence type="ECO:0000313" key="16">
    <source>
        <dbReference type="EMBL" id="KEO89191.1"/>
    </source>
</evidence>
<organism evidence="16 17">
    <name type="scientific">Erythrobacter longus</name>
    <dbReference type="NCBI Taxonomy" id="1044"/>
    <lineage>
        <taxon>Bacteria</taxon>
        <taxon>Pseudomonadati</taxon>
        <taxon>Pseudomonadota</taxon>
        <taxon>Alphaproteobacteria</taxon>
        <taxon>Sphingomonadales</taxon>
        <taxon>Erythrobacteraceae</taxon>
        <taxon>Erythrobacter/Porphyrobacter group</taxon>
        <taxon>Erythrobacter</taxon>
    </lineage>
</organism>
<proteinExistence type="predicted"/>
<dbReference type="InterPro" id="IPR001789">
    <property type="entry name" value="Sig_transdc_resp-reg_receiver"/>
</dbReference>
<keyword evidence="9" id="KW-0067">ATP-binding</keyword>
<keyword evidence="17" id="KW-1185">Reference proteome</keyword>
<evidence type="ECO:0000256" key="7">
    <source>
        <dbReference type="ARBA" id="ARBA00022741"/>
    </source>
</evidence>
<dbReference type="AlphaFoldDB" id="A0A074M3L2"/>
<sequence length="852" mass="94082">MNFQTFSNDLTECDREPIQHINFIQDFGALIAVDTKWTVTHLSANCAEMLGAKTAPELGQALDQCFTDDAISTLKGALAKIAEDDSVERLFGVDLAGNGQLFDCAIHPTGRTIVVEFERHADAQFQDHLLAITPAMSQLSNARSTDNLCDMAARMVRELLGYDRVMIYRFHSDDSGEVIAEDKRDDLETYLGLRYPRSDIPQQARSLFVRNRFRIIADMDREPVPIDAADDHQDDPLDLSMSVLRSHSLMHVKYMKNMGVGASLAIAIVRHGKLWGMITCHHYSPKSVPYSLRSVAEMLSHMFSMTLDRLLIAGSDALRARTQTLHQLLMQRLADGASFVENLDTFANFLGDLIPHDGTSVLIHDEYRSHGDSPSKEQFLALVPTLGAAPDSPVLAASNLADHIPEASNFSDVAAGALILPISRPPRDYLVLWRKPLTQTVRWAGNPAKAISPTSERLEPRSSFAAWAQTVEGHAEQWSDDHIAIAESLRTTLLEVILRMTDEVSRERKRAREQQDLLIAELNHRVRNILNLIRSLVSQSGKDAPDIGSFTANIDGRIKALASAHDNITRQNWSSAPLGDLFASEIEAYLTGKQDRLNIVGDDVMIKPEAYTVLALVVHELVTNSAKYGSLCDSRGTIDIGVKRADNGDLLISWRERGGPPVQPPTRRGFGTTIITRIIPHDLRGEADLTFKLSGLEAQFRIPARHVSDDGDIDAPERREPASETENKTSVFQWPVPEHVLLVEDNMIIALDTEDSLREAGVKSVMVESTVSGALEAIEKRQPDFAVVDFNLGSESSAKVAEELARRGVRFVLATGYSELGRDLASLGADGLIRKPYGKAEIERALAGDMAE</sequence>
<keyword evidence="7" id="KW-0547">Nucleotide-binding</keyword>
<dbReference type="InterPro" id="IPR035965">
    <property type="entry name" value="PAS-like_dom_sf"/>
</dbReference>
<gene>
    <name evidence="16" type="ORF">EH31_14250</name>
</gene>
<name>A0A074M3L2_ERYLO</name>
<feature type="compositionally biased region" description="Basic and acidic residues" evidence="13">
    <location>
        <begin position="715"/>
        <end position="727"/>
    </location>
</feature>
<dbReference type="InterPro" id="IPR043150">
    <property type="entry name" value="Phytochrome_PHY_sf"/>
</dbReference>
<dbReference type="SMART" id="SM00448">
    <property type="entry name" value="REC"/>
    <property type="match status" value="1"/>
</dbReference>
<evidence type="ECO:0000259" key="15">
    <source>
        <dbReference type="PROSITE" id="PS50110"/>
    </source>
</evidence>
<dbReference type="Gene3D" id="3.40.50.2300">
    <property type="match status" value="1"/>
</dbReference>
<feature type="region of interest" description="Disordered" evidence="13">
    <location>
        <begin position="707"/>
        <end position="728"/>
    </location>
</feature>
<evidence type="ECO:0000256" key="3">
    <source>
        <dbReference type="ARBA" id="ARBA00022543"/>
    </source>
</evidence>
<dbReference type="SUPFAM" id="SSF52172">
    <property type="entry name" value="CheY-like"/>
    <property type="match status" value="1"/>
</dbReference>
<dbReference type="GO" id="GO:0006355">
    <property type="term" value="P:regulation of DNA-templated transcription"/>
    <property type="evidence" value="ECO:0007669"/>
    <property type="project" value="InterPro"/>
</dbReference>
<dbReference type="InterPro" id="IPR001294">
    <property type="entry name" value="Phytochrome"/>
</dbReference>
<dbReference type="InterPro" id="IPR013654">
    <property type="entry name" value="PAS_2"/>
</dbReference>
<keyword evidence="5" id="KW-0716">Sensory transduction</keyword>
<evidence type="ECO:0000256" key="12">
    <source>
        <dbReference type="PROSITE-ProRule" id="PRU00169"/>
    </source>
</evidence>
<dbReference type="InterPro" id="IPR036890">
    <property type="entry name" value="HATPase_C_sf"/>
</dbReference>
<dbReference type="InterPro" id="IPR011102">
    <property type="entry name" value="Sig_transdc_His_kinase_HWE"/>
</dbReference>
<dbReference type="eggNOG" id="COG4251">
    <property type="taxonomic scope" value="Bacteria"/>
</dbReference>
<dbReference type="SUPFAM" id="SSF55781">
    <property type="entry name" value="GAF domain-like"/>
    <property type="match status" value="2"/>
</dbReference>
<keyword evidence="3" id="KW-0600">Photoreceptor protein</keyword>
<dbReference type="GO" id="GO:0009881">
    <property type="term" value="F:photoreceptor activity"/>
    <property type="evidence" value="ECO:0007669"/>
    <property type="project" value="UniProtKB-KW"/>
</dbReference>
<feature type="domain" description="Response regulatory" evidence="15">
    <location>
        <begin position="739"/>
        <end position="850"/>
    </location>
</feature>
<dbReference type="GO" id="GO:0009584">
    <property type="term" value="P:detection of visible light"/>
    <property type="evidence" value="ECO:0007669"/>
    <property type="project" value="InterPro"/>
</dbReference>
<dbReference type="Pfam" id="PF08446">
    <property type="entry name" value="PAS_2"/>
    <property type="match status" value="1"/>
</dbReference>
<evidence type="ECO:0000256" key="2">
    <source>
        <dbReference type="ARBA" id="ARBA00012438"/>
    </source>
</evidence>